<dbReference type="PANTHER" id="PTHR43140">
    <property type="entry name" value="TYPE-1 RESTRICTION ENZYME ECOKI SPECIFICITY PROTEIN"/>
    <property type="match status" value="1"/>
</dbReference>
<dbReference type="InterPro" id="IPR051212">
    <property type="entry name" value="Type-I_RE_S_subunit"/>
</dbReference>
<dbReference type="GO" id="GO:0003677">
    <property type="term" value="F:DNA binding"/>
    <property type="evidence" value="ECO:0007669"/>
    <property type="project" value="UniProtKB-KW"/>
</dbReference>
<gene>
    <name evidence="5" type="ORF">EZS27_017238</name>
</gene>
<dbReference type="InterPro" id="IPR044946">
    <property type="entry name" value="Restrct_endonuc_typeI_TRD_sf"/>
</dbReference>
<keyword evidence="3" id="KW-0238">DNA-binding</keyword>
<reference evidence="5" key="1">
    <citation type="submission" date="2019-03" db="EMBL/GenBank/DDBJ databases">
        <title>Single cell metagenomics reveals metabolic interactions within the superorganism composed of flagellate Streblomastix strix and complex community of Bacteroidetes bacteria on its surface.</title>
        <authorList>
            <person name="Treitli S.C."/>
            <person name="Kolisko M."/>
            <person name="Husnik F."/>
            <person name="Keeling P."/>
            <person name="Hampl V."/>
        </authorList>
    </citation>
    <scope>NUCLEOTIDE SEQUENCE</scope>
    <source>
        <strain evidence="5">STM</strain>
    </source>
</reference>
<evidence type="ECO:0000256" key="2">
    <source>
        <dbReference type="ARBA" id="ARBA00022747"/>
    </source>
</evidence>
<evidence type="ECO:0000259" key="4">
    <source>
        <dbReference type="Pfam" id="PF01420"/>
    </source>
</evidence>
<organism evidence="5">
    <name type="scientific">termite gut metagenome</name>
    <dbReference type="NCBI Taxonomy" id="433724"/>
    <lineage>
        <taxon>unclassified sequences</taxon>
        <taxon>metagenomes</taxon>
        <taxon>organismal metagenomes</taxon>
    </lineage>
</organism>
<evidence type="ECO:0000256" key="1">
    <source>
        <dbReference type="ARBA" id="ARBA00010923"/>
    </source>
</evidence>
<dbReference type="Pfam" id="PF01420">
    <property type="entry name" value="Methylase_S"/>
    <property type="match status" value="2"/>
</dbReference>
<comment type="caution">
    <text evidence="5">The sequence shown here is derived from an EMBL/GenBank/DDBJ whole genome shotgun (WGS) entry which is preliminary data.</text>
</comment>
<dbReference type="AlphaFoldDB" id="A0A5J4RLK8"/>
<proteinExistence type="inferred from homology"/>
<dbReference type="Gene3D" id="3.90.220.20">
    <property type="entry name" value="DNA methylase specificity domains"/>
    <property type="match status" value="3"/>
</dbReference>
<dbReference type="EMBL" id="SNRY01000997">
    <property type="protein sequence ID" value="KAA6334444.1"/>
    <property type="molecule type" value="Genomic_DNA"/>
</dbReference>
<evidence type="ECO:0000313" key="5">
    <source>
        <dbReference type="EMBL" id="KAA6334444.1"/>
    </source>
</evidence>
<dbReference type="GO" id="GO:0009307">
    <property type="term" value="P:DNA restriction-modification system"/>
    <property type="evidence" value="ECO:0007669"/>
    <property type="project" value="UniProtKB-KW"/>
</dbReference>
<feature type="domain" description="Type I restriction modification DNA specificity" evidence="4">
    <location>
        <begin position="3"/>
        <end position="142"/>
    </location>
</feature>
<feature type="domain" description="Type I restriction modification DNA specificity" evidence="4">
    <location>
        <begin position="225"/>
        <end position="400"/>
    </location>
</feature>
<dbReference type="CDD" id="cd17260">
    <property type="entry name" value="RMtype1_S_EcoEI-TRD1-CR1_like"/>
    <property type="match status" value="1"/>
</dbReference>
<dbReference type="InterPro" id="IPR000055">
    <property type="entry name" value="Restrct_endonuc_typeI_TRD"/>
</dbReference>
<dbReference type="PANTHER" id="PTHR43140:SF1">
    <property type="entry name" value="TYPE I RESTRICTION ENZYME ECOKI SPECIFICITY SUBUNIT"/>
    <property type="match status" value="1"/>
</dbReference>
<evidence type="ECO:0000256" key="3">
    <source>
        <dbReference type="ARBA" id="ARBA00023125"/>
    </source>
</evidence>
<sequence>MQYRLGDICTITKGVTGIMKAIPGDYTMITLGEADKTHNEYQFDAKSVIIPLVSSTGHGHASMKRVKYYEGKFALGNILCAVIPKDENFVLAKYLHIYLHWNREELLVSQMKGMANVSLPMNRIADVMVTVPSIEKQKEIVSLEKELAIREVEILRLYEEQLTQIENLNQAILQDAVQGKLIPQNPKDEPASELLKRIKKEKKKSGKKEKTLPPIKLEEIPFEIPESWVWCRLGEVCEINPRNREEDEIEAGFIPMPLVSQIYGVTPNFEKRKWGLIKNGFTHFANNDVIVAKITPCFENSKAGIISNLPNGIGAGTTEINVIRGGKYILPEYIYAFVKRFYFIDKGKSLMRGVAGQQRVPTEYFYTTILSLPPLSEQQLIVEEIEKQFTKTKLLKEHIIANQQATKDLLKALLFQAFETKETPIENTKGKIVPFTPKICNEPEKAILAGHIINTTNNQDFGRVKFQKLLHLTEYFCKIDMGSSYVQKVAGPHDENLIKNVESTLKRLRFYEICQQGFQAKVNYTPLGSALELDLLFKERFKDEEARIETFLNKFKNSTWEQCEIISTLYAVWNNRIIRQQPITDDLLKQDFLNWDKNKVKYKDRLDNALSWMKNKIIIPDGWGKYIGKSIE</sequence>
<keyword evidence="2" id="KW-0680">Restriction system</keyword>
<accession>A0A5J4RLK8</accession>
<dbReference type="SUPFAM" id="SSF116734">
    <property type="entry name" value="DNA methylase specificity domain"/>
    <property type="match status" value="2"/>
</dbReference>
<comment type="similarity">
    <text evidence="1">Belongs to the type-I restriction system S methylase family.</text>
</comment>
<name>A0A5J4RLK8_9ZZZZ</name>
<protein>
    <recommendedName>
        <fullName evidence="4">Type I restriction modification DNA specificity domain-containing protein</fullName>
    </recommendedName>
</protein>